<feature type="transmembrane region" description="Helical" evidence="7">
    <location>
        <begin position="379"/>
        <end position="395"/>
    </location>
</feature>
<dbReference type="PANTHER" id="PTHR23513">
    <property type="entry name" value="INTEGRAL MEMBRANE EFFLUX PROTEIN-RELATED"/>
    <property type="match status" value="1"/>
</dbReference>
<evidence type="ECO:0000256" key="7">
    <source>
        <dbReference type="SAM" id="Phobius"/>
    </source>
</evidence>
<dbReference type="InterPro" id="IPR036259">
    <property type="entry name" value="MFS_trans_sf"/>
</dbReference>
<keyword evidence="5 7" id="KW-1133">Transmembrane helix</keyword>
<accession>A0A8J3N7C8</accession>
<keyword evidence="3" id="KW-1003">Cell membrane</keyword>
<dbReference type="InterPro" id="IPR020846">
    <property type="entry name" value="MFS_dom"/>
</dbReference>
<keyword evidence="4 7" id="KW-0812">Transmembrane</keyword>
<dbReference type="Proteomes" id="UP000612808">
    <property type="component" value="Unassembled WGS sequence"/>
</dbReference>
<dbReference type="GO" id="GO:0022857">
    <property type="term" value="F:transmembrane transporter activity"/>
    <property type="evidence" value="ECO:0007669"/>
    <property type="project" value="InterPro"/>
</dbReference>
<evidence type="ECO:0000256" key="5">
    <source>
        <dbReference type="ARBA" id="ARBA00022989"/>
    </source>
</evidence>
<gene>
    <name evidence="9" type="ORF">Aru02nite_00730</name>
</gene>
<feature type="transmembrane region" description="Helical" evidence="7">
    <location>
        <begin position="255"/>
        <end position="273"/>
    </location>
</feature>
<feature type="transmembrane region" description="Helical" evidence="7">
    <location>
        <begin position="21"/>
        <end position="41"/>
    </location>
</feature>
<evidence type="ECO:0000256" key="1">
    <source>
        <dbReference type="ARBA" id="ARBA00004651"/>
    </source>
</evidence>
<dbReference type="PROSITE" id="PS50850">
    <property type="entry name" value="MFS"/>
    <property type="match status" value="1"/>
</dbReference>
<sequence length="422" mass="42988">MRPGGLFAGRDFRRLWASHTVSLFGDQVSTLALPLTAVLVLRAGPGAMGLLTAAGMLPSLLFSLYAGSWSDRHGRRRRTMLVTDLARAVLLCSVPVAALFGVLGLPQLYLVAFGVGALGVWFSVADASLFVAVVPTERYVAAQSAIHGSRAFSNLAGPSLGGILVQVLTAPFAVLVDAASFLVSAVALSGIRATEPPTEPARRGAVTAGLAYLRRSPVMRALLAATATVNLFNFMFIALFTLYATRQLGIRPGTLGVVLGAGAVGALLGSAVAGPLTRRLGVGPVLVLGTVLFPAPLLLVPLAAGPGPGAVGLVFGSEFGSGLGVMLLDIAIGAVMAATVPPRLRARVSGAYQAVNYGVRPLGSLLGGAAGSLLGLRPALWIATVGALAGVLFLVPSPVPRLRTLPAEPDEAPARPPTAAVP</sequence>
<feature type="transmembrane region" description="Helical" evidence="7">
    <location>
        <begin position="88"/>
        <end position="105"/>
    </location>
</feature>
<protein>
    <submittedName>
        <fullName evidence="9">MFS transporter</fullName>
    </submittedName>
</protein>
<evidence type="ECO:0000256" key="3">
    <source>
        <dbReference type="ARBA" id="ARBA00022475"/>
    </source>
</evidence>
<keyword evidence="2" id="KW-0813">Transport</keyword>
<dbReference type="EMBL" id="BOMB01000001">
    <property type="protein sequence ID" value="GID09184.1"/>
    <property type="molecule type" value="Genomic_DNA"/>
</dbReference>
<feature type="transmembrane region" description="Helical" evidence="7">
    <location>
        <begin position="47"/>
        <end position="67"/>
    </location>
</feature>
<dbReference type="CDD" id="cd06173">
    <property type="entry name" value="MFS_MefA_like"/>
    <property type="match status" value="1"/>
</dbReference>
<reference evidence="9" key="1">
    <citation type="submission" date="2021-01" db="EMBL/GenBank/DDBJ databases">
        <title>Whole genome shotgun sequence of Actinocatenispora rupis NBRC 107355.</title>
        <authorList>
            <person name="Komaki H."/>
            <person name="Tamura T."/>
        </authorList>
    </citation>
    <scope>NUCLEOTIDE SEQUENCE</scope>
    <source>
        <strain evidence="9">NBRC 107355</strain>
    </source>
</reference>
<keyword evidence="6 7" id="KW-0472">Membrane</keyword>
<organism evidence="9 10">
    <name type="scientific">Actinocatenispora rupis</name>
    <dbReference type="NCBI Taxonomy" id="519421"/>
    <lineage>
        <taxon>Bacteria</taxon>
        <taxon>Bacillati</taxon>
        <taxon>Actinomycetota</taxon>
        <taxon>Actinomycetes</taxon>
        <taxon>Micromonosporales</taxon>
        <taxon>Micromonosporaceae</taxon>
        <taxon>Actinocatenispora</taxon>
    </lineage>
</organism>
<dbReference type="Gene3D" id="1.20.1250.20">
    <property type="entry name" value="MFS general substrate transporter like domains"/>
    <property type="match status" value="1"/>
</dbReference>
<dbReference type="PANTHER" id="PTHR23513:SF6">
    <property type="entry name" value="MAJOR FACILITATOR SUPERFAMILY ASSOCIATED DOMAIN-CONTAINING PROTEIN"/>
    <property type="match status" value="1"/>
</dbReference>
<feature type="transmembrane region" description="Helical" evidence="7">
    <location>
        <begin position="323"/>
        <end position="342"/>
    </location>
</feature>
<dbReference type="AlphaFoldDB" id="A0A8J3N7C8"/>
<dbReference type="Pfam" id="PF05977">
    <property type="entry name" value="MFS_3"/>
    <property type="match status" value="1"/>
</dbReference>
<evidence type="ECO:0000256" key="2">
    <source>
        <dbReference type="ARBA" id="ARBA00022448"/>
    </source>
</evidence>
<proteinExistence type="predicted"/>
<evidence type="ECO:0000256" key="4">
    <source>
        <dbReference type="ARBA" id="ARBA00022692"/>
    </source>
</evidence>
<feature type="transmembrane region" description="Helical" evidence="7">
    <location>
        <begin position="285"/>
        <end position="303"/>
    </location>
</feature>
<feature type="transmembrane region" description="Helical" evidence="7">
    <location>
        <begin position="221"/>
        <end position="243"/>
    </location>
</feature>
<evidence type="ECO:0000313" key="9">
    <source>
        <dbReference type="EMBL" id="GID09184.1"/>
    </source>
</evidence>
<evidence type="ECO:0000259" key="8">
    <source>
        <dbReference type="PROSITE" id="PS50850"/>
    </source>
</evidence>
<name>A0A8J3N7C8_9ACTN</name>
<dbReference type="InterPro" id="IPR010290">
    <property type="entry name" value="TM_effector"/>
</dbReference>
<comment type="subcellular location">
    <subcellularLocation>
        <location evidence="1">Cell membrane</location>
        <topology evidence="1">Multi-pass membrane protein</topology>
    </subcellularLocation>
</comment>
<dbReference type="GO" id="GO:0005886">
    <property type="term" value="C:plasma membrane"/>
    <property type="evidence" value="ECO:0007669"/>
    <property type="project" value="UniProtKB-SubCell"/>
</dbReference>
<evidence type="ECO:0000313" key="10">
    <source>
        <dbReference type="Proteomes" id="UP000612808"/>
    </source>
</evidence>
<dbReference type="RefSeq" id="WP_203653934.1">
    <property type="nucleotide sequence ID" value="NZ_BAAAZM010000016.1"/>
</dbReference>
<evidence type="ECO:0000256" key="6">
    <source>
        <dbReference type="ARBA" id="ARBA00023136"/>
    </source>
</evidence>
<feature type="domain" description="Major facilitator superfamily (MFS) profile" evidence="8">
    <location>
        <begin position="219"/>
        <end position="422"/>
    </location>
</feature>
<keyword evidence="10" id="KW-1185">Reference proteome</keyword>
<comment type="caution">
    <text evidence="9">The sequence shown here is derived from an EMBL/GenBank/DDBJ whole genome shotgun (WGS) entry which is preliminary data.</text>
</comment>
<dbReference type="SUPFAM" id="SSF103473">
    <property type="entry name" value="MFS general substrate transporter"/>
    <property type="match status" value="1"/>
</dbReference>